<dbReference type="InterPro" id="IPR000742">
    <property type="entry name" value="EGF"/>
</dbReference>
<protein>
    <recommendedName>
        <fullName evidence="2">EGF-like domain-containing protein</fullName>
    </recommendedName>
</protein>
<dbReference type="Proteomes" id="UP000198287">
    <property type="component" value="Unassembled WGS sequence"/>
</dbReference>
<name>A0A226ETT9_FOLCA</name>
<keyword evidence="1" id="KW-0732">Signal</keyword>
<dbReference type="AlphaFoldDB" id="A0A226ETT9"/>
<feature type="chain" id="PRO_5012149607" description="EGF-like domain-containing protein" evidence="1">
    <location>
        <begin position="19"/>
        <end position="146"/>
    </location>
</feature>
<proteinExistence type="predicted"/>
<dbReference type="PROSITE" id="PS01186">
    <property type="entry name" value="EGF_2"/>
    <property type="match status" value="1"/>
</dbReference>
<feature type="domain" description="EGF-like" evidence="2">
    <location>
        <begin position="129"/>
        <end position="144"/>
    </location>
</feature>
<keyword evidence="4" id="KW-1185">Reference proteome</keyword>
<gene>
    <name evidence="3" type="ORF">Fcan01_05420</name>
</gene>
<reference evidence="3 4" key="1">
    <citation type="submission" date="2015-12" db="EMBL/GenBank/DDBJ databases">
        <title>The genome of Folsomia candida.</title>
        <authorList>
            <person name="Faddeeva A."/>
            <person name="Derks M.F."/>
            <person name="Anvar Y."/>
            <person name="Smit S."/>
            <person name="Van Straalen N."/>
            <person name="Roelofs D."/>
        </authorList>
    </citation>
    <scope>NUCLEOTIDE SEQUENCE [LARGE SCALE GENOMIC DNA]</scope>
    <source>
        <strain evidence="3 4">VU population</strain>
        <tissue evidence="3">Whole body</tissue>
    </source>
</reference>
<comment type="caution">
    <text evidence="3">The sequence shown here is derived from an EMBL/GenBank/DDBJ whole genome shotgun (WGS) entry which is preliminary data.</text>
</comment>
<organism evidence="3 4">
    <name type="scientific">Folsomia candida</name>
    <name type="common">Springtail</name>
    <dbReference type="NCBI Taxonomy" id="158441"/>
    <lineage>
        <taxon>Eukaryota</taxon>
        <taxon>Metazoa</taxon>
        <taxon>Ecdysozoa</taxon>
        <taxon>Arthropoda</taxon>
        <taxon>Hexapoda</taxon>
        <taxon>Collembola</taxon>
        <taxon>Entomobryomorpha</taxon>
        <taxon>Isotomoidea</taxon>
        <taxon>Isotomidae</taxon>
        <taxon>Proisotominae</taxon>
        <taxon>Folsomia</taxon>
    </lineage>
</organism>
<accession>A0A226ETT9</accession>
<evidence type="ECO:0000313" key="3">
    <source>
        <dbReference type="EMBL" id="OXA60939.1"/>
    </source>
</evidence>
<evidence type="ECO:0000259" key="2">
    <source>
        <dbReference type="PROSITE" id="PS01186"/>
    </source>
</evidence>
<evidence type="ECO:0000313" key="4">
    <source>
        <dbReference type="Proteomes" id="UP000198287"/>
    </source>
</evidence>
<evidence type="ECO:0000256" key="1">
    <source>
        <dbReference type="SAM" id="SignalP"/>
    </source>
</evidence>
<dbReference type="EMBL" id="LNIX01000002">
    <property type="protein sequence ID" value="OXA60939.1"/>
    <property type="molecule type" value="Genomic_DNA"/>
</dbReference>
<sequence>MKSFAVLAFAVLVAAIYAQEPTTQPPSGVDYGGLCNGLLLQCDRKSNTVACMRRTPSNETGAPDNCETGAGVDLGRCQCTRNCGDGVYQENGDYVPSKGVCGGFVGQLCTGLVPHCTEHATCNLLTSKCVCEAGYVVTPDGKHCQQ</sequence>
<feature type="signal peptide" evidence="1">
    <location>
        <begin position="1"/>
        <end position="18"/>
    </location>
</feature>